<feature type="domain" description="HTH deoR-type" evidence="3">
    <location>
        <begin position="3"/>
        <end position="58"/>
    </location>
</feature>
<dbReference type="SUPFAM" id="SSF100950">
    <property type="entry name" value="NagB/RpiA/CoA transferase-like"/>
    <property type="match status" value="1"/>
</dbReference>
<dbReference type="GO" id="GO:0003700">
    <property type="term" value="F:DNA-binding transcription factor activity"/>
    <property type="evidence" value="ECO:0007669"/>
    <property type="project" value="InterPro"/>
</dbReference>
<dbReference type="SMART" id="SM01134">
    <property type="entry name" value="DeoRC"/>
    <property type="match status" value="1"/>
</dbReference>
<dbReference type="AlphaFoldDB" id="A0A5J6LH09"/>
<dbReference type="InterPro" id="IPR050313">
    <property type="entry name" value="Carb_Metab_HTH_regulators"/>
</dbReference>
<dbReference type="InterPro" id="IPR036388">
    <property type="entry name" value="WH-like_DNA-bd_sf"/>
</dbReference>
<dbReference type="InterPro" id="IPR014036">
    <property type="entry name" value="DeoR-like_C"/>
</dbReference>
<sequence length="259" mass="28728">MAPTTRQQQILSMLENQSVAGISELSGQLNVSDETIRRALKGLSERGIVEKFHGGVRLSRPSAEPPFEKRLNEASEVKARIAARAAQFICEGATVLLDNSSTACYLARELVHRERMSILTISLEVARIFAAANSRHRVIIPGGELRAEDQTLTGLQTIEYLKRFTPTYFVTSVVAGTSKGCQDFDLFEAEFKQAMIPLAAQTIVLMDSSKFSKTGLIHVCDWAEVDVLVSDKVPDEVMVQFEHGHVLLAEDACREYQDR</sequence>
<dbReference type="RefSeq" id="WP_151057779.1">
    <property type="nucleotide sequence ID" value="NZ_CP044222.1"/>
</dbReference>
<dbReference type="Gene3D" id="1.10.10.10">
    <property type="entry name" value="Winged helix-like DNA-binding domain superfamily/Winged helix DNA-binding domain"/>
    <property type="match status" value="1"/>
</dbReference>
<evidence type="ECO:0000313" key="4">
    <source>
        <dbReference type="EMBL" id="QEW07899.1"/>
    </source>
</evidence>
<dbReference type="Pfam" id="PF00455">
    <property type="entry name" value="DeoRC"/>
    <property type="match status" value="1"/>
</dbReference>
<keyword evidence="5" id="KW-1185">Reference proteome</keyword>
<protein>
    <submittedName>
        <fullName evidence="4">DeoR/GlpR transcriptional regulator</fullName>
    </submittedName>
</protein>
<reference evidence="4 5" key="1">
    <citation type="submission" date="2019-09" db="EMBL/GenBank/DDBJ databases">
        <title>Nitrincola iocasae sp. nov., a bacterium isolated from the sediment collected at a cold seep field in South China Sea.</title>
        <authorList>
            <person name="Zhang H."/>
            <person name="Wang H."/>
            <person name="Li C."/>
        </authorList>
    </citation>
    <scope>NUCLEOTIDE SEQUENCE [LARGE SCALE GENOMIC DNA]</scope>
    <source>
        <strain evidence="4 5">KXZD1103</strain>
    </source>
</reference>
<dbReference type="SMART" id="SM00420">
    <property type="entry name" value="HTH_DEOR"/>
    <property type="match status" value="1"/>
</dbReference>
<proteinExistence type="predicted"/>
<name>A0A5J6LH09_9GAMM</name>
<evidence type="ECO:0000256" key="1">
    <source>
        <dbReference type="ARBA" id="ARBA00023015"/>
    </source>
</evidence>
<evidence type="ECO:0000259" key="3">
    <source>
        <dbReference type="PROSITE" id="PS51000"/>
    </source>
</evidence>
<accession>A0A5J6LH09</accession>
<dbReference type="SUPFAM" id="SSF46785">
    <property type="entry name" value="Winged helix' DNA-binding domain"/>
    <property type="match status" value="1"/>
</dbReference>
<gene>
    <name evidence="4" type="ORF">F5I99_16155</name>
</gene>
<dbReference type="InterPro" id="IPR001034">
    <property type="entry name" value="DeoR_HTH"/>
</dbReference>
<keyword evidence="1" id="KW-0805">Transcription regulation</keyword>
<dbReference type="Pfam" id="PF08220">
    <property type="entry name" value="HTH_DeoR"/>
    <property type="match status" value="1"/>
</dbReference>
<dbReference type="PRINTS" id="PR00037">
    <property type="entry name" value="HTHLACR"/>
</dbReference>
<dbReference type="KEGG" id="nik:F5I99_16155"/>
<evidence type="ECO:0000313" key="5">
    <source>
        <dbReference type="Proteomes" id="UP000325606"/>
    </source>
</evidence>
<keyword evidence="2" id="KW-0804">Transcription</keyword>
<organism evidence="4 5">
    <name type="scientific">Nitrincola iocasae</name>
    <dbReference type="NCBI Taxonomy" id="2614693"/>
    <lineage>
        <taxon>Bacteria</taxon>
        <taxon>Pseudomonadati</taxon>
        <taxon>Pseudomonadota</taxon>
        <taxon>Gammaproteobacteria</taxon>
        <taxon>Oceanospirillales</taxon>
        <taxon>Oceanospirillaceae</taxon>
        <taxon>Nitrincola</taxon>
    </lineage>
</organism>
<dbReference type="InterPro" id="IPR037171">
    <property type="entry name" value="NagB/RpiA_transferase-like"/>
</dbReference>
<dbReference type="Proteomes" id="UP000325606">
    <property type="component" value="Chromosome"/>
</dbReference>
<dbReference type="InterPro" id="IPR036390">
    <property type="entry name" value="WH_DNA-bd_sf"/>
</dbReference>
<dbReference type="PROSITE" id="PS51000">
    <property type="entry name" value="HTH_DEOR_2"/>
    <property type="match status" value="1"/>
</dbReference>
<dbReference type="EMBL" id="CP044222">
    <property type="protein sequence ID" value="QEW07899.1"/>
    <property type="molecule type" value="Genomic_DNA"/>
</dbReference>
<evidence type="ECO:0000256" key="2">
    <source>
        <dbReference type="ARBA" id="ARBA00023163"/>
    </source>
</evidence>
<dbReference type="PANTHER" id="PTHR30363:SF44">
    <property type="entry name" value="AGA OPERON TRANSCRIPTIONAL REPRESSOR-RELATED"/>
    <property type="match status" value="1"/>
</dbReference>
<dbReference type="PANTHER" id="PTHR30363">
    <property type="entry name" value="HTH-TYPE TRANSCRIPTIONAL REGULATOR SRLR-RELATED"/>
    <property type="match status" value="1"/>
</dbReference>